<evidence type="ECO:0000256" key="8">
    <source>
        <dbReference type="SAM" id="Phobius"/>
    </source>
</evidence>
<keyword evidence="3 8" id="KW-0812">Transmembrane</keyword>
<evidence type="ECO:0000256" key="4">
    <source>
        <dbReference type="ARBA" id="ARBA00022989"/>
    </source>
</evidence>
<evidence type="ECO:0000256" key="6">
    <source>
        <dbReference type="ARBA" id="ARBA00040778"/>
    </source>
</evidence>
<evidence type="ECO:0000256" key="7">
    <source>
        <dbReference type="ARBA" id="ARBA00041344"/>
    </source>
</evidence>
<keyword evidence="10" id="KW-1185">Reference proteome</keyword>
<accession>A0A7I8VUI3</accession>
<evidence type="ECO:0000256" key="5">
    <source>
        <dbReference type="ARBA" id="ARBA00023136"/>
    </source>
</evidence>
<protein>
    <recommendedName>
        <fullName evidence="6">Complex I assembly factor TIMMDC1, mitochondrial</fullName>
    </recommendedName>
    <alternativeName>
        <fullName evidence="7">Translocase of inner mitochondrial membrane domain-containing protein 1</fullName>
    </alternativeName>
</protein>
<keyword evidence="5 8" id="KW-0472">Membrane</keyword>
<dbReference type="AlphaFoldDB" id="A0A7I8VUI3"/>
<proteinExistence type="inferred from homology"/>
<dbReference type="GO" id="GO:0005739">
    <property type="term" value="C:mitochondrion"/>
    <property type="evidence" value="ECO:0007669"/>
    <property type="project" value="TreeGrafter"/>
</dbReference>
<feature type="transmembrane region" description="Helical" evidence="8">
    <location>
        <begin position="189"/>
        <end position="211"/>
    </location>
</feature>
<evidence type="ECO:0000256" key="3">
    <source>
        <dbReference type="ARBA" id="ARBA00022692"/>
    </source>
</evidence>
<dbReference type="EMBL" id="CAJFCJ010000010">
    <property type="protein sequence ID" value="CAD5119370.1"/>
    <property type="molecule type" value="Genomic_DNA"/>
</dbReference>
<organism evidence="9 10">
    <name type="scientific">Dimorphilus gyrociliatus</name>
    <dbReference type="NCBI Taxonomy" id="2664684"/>
    <lineage>
        <taxon>Eukaryota</taxon>
        <taxon>Metazoa</taxon>
        <taxon>Spiralia</taxon>
        <taxon>Lophotrochozoa</taxon>
        <taxon>Annelida</taxon>
        <taxon>Polychaeta</taxon>
        <taxon>Polychaeta incertae sedis</taxon>
        <taxon>Dinophilidae</taxon>
        <taxon>Dimorphilus</taxon>
    </lineage>
</organism>
<sequence>MNSGEMPQTLPKRLSFLYENDTEPAPILLDNFENPIPNVAVPRSEIRSILEKESGMQRLKSMYNILGRDKISEDLRFCSSVPLYAAAVTFGFTAGIGAKQGRDRFIERNKATKFDTQFRASRASLDQTFVAGLRTGFRWFAKTAIFSGIFLFTSSSIAVYRNESSLREYVAGGSLTAAILRSNLGLRGVIAGGTIGGFLGLIGGSCILLALKASDYTQEVRHYMEVYYDRAKVKEGQILQNLGNKQIESN</sequence>
<dbReference type="PANTHER" id="PTHR13002:SF1">
    <property type="entry name" value="COMPLEX I ASSEMBLY FACTOR TIMMDC1, MITOCHONDRIAL"/>
    <property type="match status" value="1"/>
</dbReference>
<keyword evidence="4 8" id="KW-1133">Transmembrane helix</keyword>
<dbReference type="InterPro" id="IPR055299">
    <property type="entry name" value="TIMMDC1"/>
</dbReference>
<dbReference type="GO" id="GO:0032981">
    <property type="term" value="P:mitochondrial respiratory chain complex I assembly"/>
    <property type="evidence" value="ECO:0007669"/>
    <property type="project" value="InterPro"/>
</dbReference>
<evidence type="ECO:0000256" key="2">
    <source>
        <dbReference type="ARBA" id="ARBA00008444"/>
    </source>
</evidence>
<evidence type="ECO:0000313" key="10">
    <source>
        <dbReference type="Proteomes" id="UP000549394"/>
    </source>
</evidence>
<comment type="caution">
    <text evidence="9">The sequence shown here is derived from an EMBL/GenBank/DDBJ whole genome shotgun (WGS) entry which is preliminary data.</text>
</comment>
<dbReference type="PANTHER" id="PTHR13002">
    <property type="entry name" value="C3ORF1 PROTEIN-RELATED"/>
    <property type="match status" value="1"/>
</dbReference>
<evidence type="ECO:0000313" key="9">
    <source>
        <dbReference type="EMBL" id="CAD5119370.1"/>
    </source>
</evidence>
<dbReference type="GO" id="GO:0016020">
    <property type="term" value="C:membrane"/>
    <property type="evidence" value="ECO:0007669"/>
    <property type="project" value="UniProtKB-SubCell"/>
</dbReference>
<dbReference type="Proteomes" id="UP000549394">
    <property type="component" value="Unassembled WGS sequence"/>
</dbReference>
<reference evidence="9 10" key="1">
    <citation type="submission" date="2020-08" db="EMBL/GenBank/DDBJ databases">
        <authorList>
            <person name="Hejnol A."/>
        </authorList>
    </citation>
    <scope>NUCLEOTIDE SEQUENCE [LARGE SCALE GENOMIC DNA]</scope>
</reference>
<evidence type="ECO:0000256" key="1">
    <source>
        <dbReference type="ARBA" id="ARBA00004141"/>
    </source>
</evidence>
<gene>
    <name evidence="9" type="ORF">DGYR_LOCUS7623</name>
</gene>
<name>A0A7I8VUI3_9ANNE</name>
<comment type="similarity">
    <text evidence="2">Belongs to the Tim17/Tim22/Tim23 family.</text>
</comment>
<dbReference type="OrthoDB" id="6286101at2759"/>
<comment type="subcellular location">
    <subcellularLocation>
        <location evidence="1">Membrane</location>
        <topology evidence="1">Multi-pass membrane protein</topology>
    </subcellularLocation>
</comment>